<dbReference type="SUPFAM" id="SSF54593">
    <property type="entry name" value="Glyoxalase/Bleomycin resistance protein/Dihydroxybiphenyl dioxygenase"/>
    <property type="match status" value="1"/>
</dbReference>
<feature type="domain" description="Glyoxalase/fosfomycin resistance/dioxygenase" evidence="1">
    <location>
        <begin position="20"/>
        <end position="80"/>
    </location>
</feature>
<gene>
    <name evidence="2" type="ORF">TPL01_09260</name>
</gene>
<evidence type="ECO:0000313" key="3">
    <source>
        <dbReference type="Proteomes" id="UP000321337"/>
    </source>
</evidence>
<dbReference type="CDD" id="cd06587">
    <property type="entry name" value="VOC"/>
    <property type="match status" value="1"/>
</dbReference>
<proteinExistence type="predicted"/>
<protein>
    <recommendedName>
        <fullName evidence="1">Glyoxalase/fosfomycin resistance/dioxygenase domain-containing protein</fullName>
    </recommendedName>
</protein>
<comment type="caution">
    <text evidence="2">The sequence shown here is derived from an EMBL/GenBank/DDBJ whole genome shotgun (WGS) entry which is preliminary data.</text>
</comment>
<dbReference type="Proteomes" id="UP000321337">
    <property type="component" value="Unassembled WGS sequence"/>
</dbReference>
<dbReference type="EMBL" id="BKAD01000008">
    <property type="protein sequence ID" value="GEP29788.1"/>
    <property type="molecule type" value="Genomic_DNA"/>
</dbReference>
<evidence type="ECO:0000259" key="1">
    <source>
        <dbReference type="Pfam" id="PF00903"/>
    </source>
</evidence>
<evidence type="ECO:0000313" key="2">
    <source>
        <dbReference type="EMBL" id="GEP29788.1"/>
    </source>
</evidence>
<accession>A0A512L5M6</accession>
<dbReference type="InterPro" id="IPR004360">
    <property type="entry name" value="Glyas_Fos-R_dOase_dom"/>
</dbReference>
<keyword evidence="3" id="KW-1185">Reference proteome</keyword>
<organism evidence="2 3">
    <name type="scientific">Sulfuriferula plumbiphila</name>
    <dbReference type="NCBI Taxonomy" id="171865"/>
    <lineage>
        <taxon>Bacteria</taxon>
        <taxon>Pseudomonadati</taxon>
        <taxon>Pseudomonadota</taxon>
        <taxon>Betaproteobacteria</taxon>
        <taxon>Nitrosomonadales</taxon>
        <taxon>Sulfuricellaceae</taxon>
        <taxon>Sulfuriferula</taxon>
    </lineage>
</organism>
<sequence>MEAFDMTETVASTQETLDSIHHLAIAVQDVAASVRWYQDNFACRVAYQDATWALLKFANTSMALVIPAQHPPHIGIQVDDAARFGTLTTHRDGTRSVYVNDPDGNALEMMARDNPV</sequence>
<dbReference type="Pfam" id="PF00903">
    <property type="entry name" value="Glyoxalase"/>
    <property type="match status" value="1"/>
</dbReference>
<dbReference type="AlphaFoldDB" id="A0A512L5M6"/>
<dbReference type="Gene3D" id="3.10.180.10">
    <property type="entry name" value="2,3-Dihydroxybiphenyl 1,2-Dioxygenase, domain 1"/>
    <property type="match status" value="1"/>
</dbReference>
<reference evidence="2 3" key="1">
    <citation type="submission" date="2019-07" db="EMBL/GenBank/DDBJ databases">
        <title>Whole genome shotgun sequence of Thiobacillus plumbophilus NBRC 107929.</title>
        <authorList>
            <person name="Hosoyama A."/>
            <person name="Uohara A."/>
            <person name="Ohji S."/>
            <person name="Ichikawa N."/>
        </authorList>
    </citation>
    <scope>NUCLEOTIDE SEQUENCE [LARGE SCALE GENOMIC DNA]</scope>
    <source>
        <strain evidence="2 3">NBRC 107929</strain>
    </source>
</reference>
<name>A0A512L5M6_9PROT</name>
<dbReference type="InterPro" id="IPR029068">
    <property type="entry name" value="Glyas_Bleomycin-R_OHBP_Dase"/>
</dbReference>